<name>A0A1G2IHS6_9BACT</name>
<feature type="transmembrane region" description="Helical" evidence="1">
    <location>
        <begin position="49"/>
        <end position="68"/>
    </location>
</feature>
<keyword evidence="1" id="KW-0472">Membrane</keyword>
<feature type="transmembrane region" description="Helical" evidence="1">
    <location>
        <begin position="89"/>
        <end position="107"/>
    </location>
</feature>
<evidence type="ECO:0000313" key="2">
    <source>
        <dbReference type="EMBL" id="OGZ74081.1"/>
    </source>
</evidence>
<feature type="transmembrane region" description="Helical" evidence="1">
    <location>
        <begin position="127"/>
        <end position="149"/>
    </location>
</feature>
<proteinExistence type="predicted"/>
<feature type="transmembrane region" description="Helical" evidence="1">
    <location>
        <begin position="406"/>
        <end position="429"/>
    </location>
</feature>
<sequence length="467" mass="51873">MRDTYHEFEINTLHAPPHWSSALGVGVLVMGLAIGTGELILWPHLVTKYGPQVLWAAVMGITFQYFINQEVARHALATGESFFTSSSRVFKWFAPFWLLSAVSLYIWPGWASAIGTILKELFGFGNYIGWAIASLALVLVLTFSGKVAYHFLEKSLKIIIPVFFALLLINSFLTLSPADFMAAFKGIINFGYIPQGINMSVFIGAIVFAGAGGLLNVCVSLWYRDKQAGMGRYVGRIINPITGNVEAVSFKGYAFHIDKESLANWKKWMMFIKIDQGIIFWLLGLVTLVLLSLNAYAVLTPLGIVPEGLSVAVSQAHIFGQRWGVFGFNSFLVMSFLMLFSVMWTIIDAFSRIVSDILYVNSHTGPFKKYLGGISNISINQLYYGLVVIIVLASACLLPLRQPLVLLTISAVLGAVVMAIYVPVLIYLNNVKLPKQLRPNWFTNMMMSAAFLFYFSSSVAIAIYYLF</sequence>
<feature type="transmembrane region" description="Helical" evidence="1">
    <location>
        <begin position="278"/>
        <end position="305"/>
    </location>
</feature>
<keyword evidence="1" id="KW-0812">Transmembrane</keyword>
<feature type="transmembrane region" description="Helical" evidence="1">
    <location>
        <begin position="325"/>
        <end position="347"/>
    </location>
</feature>
<dbReference type="Proteomes" id="UP000176774">
    <property type="component" value="Unassembled WGS sequence"/>
</dbReference>
<protein>
    <recommendedName>
        <fullName evidence="4">Iron transporter</fullName>
    </recommendedName>
</protein>
<comment type="caution">
    <text evidence="2">The sequence shown here is derived from an EMBL/GenBank/DDBJ whole genome shotgun (WGS) entry which is preliminary data.</text>
</comment>
<organism evidence="2 3">
    <name type="scientific">Candidatus Staskawiczbacteria bacterium RIFCSPLOWO2_01_FULL_38_12b</name>
    <dbReference type="NCBI Taxonomy" id="1802214"/>
    <lineage>
        <taxon>Bacteria</taxon>
        <taxon>Candidatus Staskawicziibacteriota</taxon>
    </lineage>
</organism>
<accession>A0A1G2IHS6</accession>
<dbReference type="AlphaFoldDB" id="A0A1G2IHS6"/>
<evidence type="ECO:0000256" key="1">
    <source>
        <dbReference type="SAM" id="Phobius"/>
    </source>
</evidence>
<feature type="transmembrane region" description="Helical" evidence="1">
    <location>
        <begin position="156"/>
        <end position="176"/>
    </location>
</feature>
<feature type="transmembrane region" description="Helical" evidence="1">
    <location>
        <begin position="21"/>
        <end position="43"/>
    </location>
</feature>
<evidence type="ECO:0008006" key="4">
    <source>
        <dbReference type="Google" id="ProtNLM"/>
    </source>
</evidence>
<feature type="transmembrane region" description="Helical" evidence="1">
    <location>
        <begin position="382"/>
        <end position="400"/>
    </location>
</feature>
<keyword evidence="1" id="KW-1133">Transmembrane helix</keyword>
<feature type="transmembrane region" description="Helical" evidence="1">
    <location>
        <begin position="441"/>
        <end position="466"/>
    </location>
</feature>
<dbReference type="NCBIfam" id="NF037982">
    <property type="entry name" value="Nramp_1"/>
    <property type="match status" value="1"/>
</dbReference>
<gene>
    <name evidence="2" type="ORF">A2908_02685</name>
</gene>
<feature type="transmembrane region" description="Helical" evidence="1">
    <location>
        <begin position="196"/>
        <end position="223"/>
    </location>
</feature>
<dbReference type="EMBL" id="MHPA01000002">
    <property type="protein sequence ID" value="OGZ74081.1"/>
    <property type="molecule type" value="Genomic_DNA"/>
</dbReference>
<dbReference type="STRING" id="1802214.A2908_02685"/>
<reference evidence="2 3" key="1">
    <citation type="journal article" date="2016" name="Nat. Commun.">
        <title>Thousands of microbial genomes shed light on interconnected biogeochemical processes in an aquifer system.</title>
        <authorList>
            <person name="Anantharaman K."/>
            <person name="Brown C.T."/>
            <person name="Hug L.A."/>
            <person name="Sharon I."/>
            <person name="Castelle C.J."/>
            <person name="Probst A.J."/>
            <person name="Thomas B.C."/>
            <person name="Singh A."/>
            <person name="Wilkins M.J."/>
            <person name="Karaoz U."/>
            <person name="Brodie E.L."/>
            <person name="Williams K.H."/>
            <person name="Hubbard S.S."/>
            <person name="Banfield J.F."/>
        </authorList>
    </citation>
    <scope>NUCLEOTIDE SEQUENCE [LARGE SCALE GENOMIC DNA]</scope>
</reference>
<evidence type="ECO:0000313" key="3">
    <source>
        <dbReference type="Proteomes" id="UP000176774"/>
    </source>
</evidence>